<evidence type="ECO:0000313" key="2">
    <source>
        <dbReference type="EMBL" id="QGG96149.1"/>
    </source>
</evidence>
<dbReference type="KEGG" id="atq:GH723_14150"/>
<feature type="transmembrane region" description="Helical" evidence="1">
    <location>
        <begin position="95"/>
        <end position="117"/>
    </location>
</feature>
<dbReference type="AlphaFoldDB" id="A0A5Q2RH40"/>
<keyword evidence="1" id="KW-0812">Transmembrane</keyword>
<proteinExistence type="predicted"/>
<name>A0A5Q2RH40_9ACTN</name>
<feature type="transmembrane region" description="Helical" evidence="1">
    <location>
        <begin position="252"/>
        <end position="273"/>
    </location>
</feature>
<evidence type="ECO:0000313" key="3">
    <source>
        <dbReference type="Proteomes" id="UP000334019"/>
    </source>
</evidence>
<accession>A0A5Q2RH40</accession>
<keyword evidence="1" id="KW-1133">Transmembrane helix</keyword>
<keyword evidence="1" id="KW-0472">Membrane</keyword>
<feature type="transmembrane region" description="Helical" evidence="1">
    <location>
        <begin position="12"/>
        <end position="30"/>
    </location>
</feature>
<keyword evidence="3" id="KW-1185">Reference proteome</keyword>
<evidence type="ECO:0000256" key="1">
    <source>
        <dbReference type="SAM" id="Phobius"/>
    </source>
</evidence>
<feature type="transmembrane region" description="Helical" evidence="1">
    <location>
        <begin position="176"/>
        <end position="197"/>
    </location>
</feature>
<feature type="transmembrane region" description="Helical" evidence="1">
    <location>
        <begin position="147"/>
        <end position="164"/>
    </location>
</feature>
<feature type="transmembrane region" description="Helical" evidence="1">
    <location>
        <begin position="218"/>
        <end position="240"/>
    </location>
</feature>
<gene>
    <name evidence="2" type="ORF">GH723_14150</name>
</gene>
<dbReference type="RefSeq" id="WP_153760255.1">
    <property type="nucleotide sequence ID" value="NZ_CP045851.1"/>
</dbReference>
<protein>
    <submittedName>
        <fullName evidence="2">Uncharacterized protein</fullName>
    </submittedName>
</protein>
<dbReference type="EMBL" id="CP045851">
    <property type="protein sequence ID" value="QGG96149.1"/>
    <property type="molecule type" value="Genomic_DNA"/>
</dbReference>
<organism evidence="2 3">
    <name type="scientific">Actinomarinicola tropica</name>
    <dbReference type="NCBI Taxonomy" id="2789776"/>
    <lineage>
        <taxon>Bacteria</taxon>
        <taxon>Bacillati</taxon>
        <taxon>Actinomycetota</taxon>
        <taxon>Acidimicrobiia</taxon>
        <taxon>Acidimicrobiales</taxon>
        <taxon>Iamiaceae</taxon>
        <taxon>Actinomarinicola</taxon>
    </lineage>
</organism>
<feature type="transmembrane region" description="Helical" evidence="1">
    <location>
        <begin position="69"/>
        <end position="89"/>
    </location>
</feature>
<sequence>MIDGYDTAALLTGIAISFGGAAAIWAWAWWAPIDGRVRRWAAARAVPLTEATRPYVTTRMRAARRWRSAGVGLAWTAPLLWELVHRSAYADLDAWVVPSLALALYLSGAVAAEVVAARRLPPGRAAMDAREVAAYVPSALLRWPPRLAVASVVVAGWAWSIGAVDDSRAHPAALHVVVAAAVLAGVGASRWIPGYIVSRRQPVVAPEMTRADDALRSWSAHSCLGAILAAQMALLGQQAFGLAYQVGTPLRWALLAVAVTSIALAIGTFQVASGPDWRWTVRRDLPSGAGG</sequence>
<reference evidence="2 3" key="1">
    <citation type="submission" date="2019-11" db="EMBL/GenBank/DDBJ databases">
        <authorList>
            <person name="He Y."/>
        </authorList>
    </citation>
    <scope>NUCLEOTIDE SEQUENCE [LARGE SCALE GENOMIC DNA]</scope>
    <source>
        <strain evidence="2 3">SCSIO 58843</strain>
    </source>
</reference>
<dbReference type="Proteomes" id="UP000334019">
    <property type="component" value="Chromosome"/>
</dbReference>